<gene>
    <name evidence="2" type="ORF">P3G67_11180</name>
</gene>
<dbReference type="EMBL" id="JARJBC010000005">
    <property type="protein sequence ID" value="MDF3289790.1"/>
    <property type="molecule type" value="Genomic_DNA"/>
</dbReference>
<evidence type="ECO:0000313" key="2">
    <source>
        <dbReference type="EMBL" id="MDF3289790.1"/>
    </source>
</evidence>
<accession>A0ABT5ZIZ7</accession>
<name>A0ABT5ZIZ7_9ACTN</name>
<keyword evidence="3" id="KW-1185">Reference proteome</keyword>
<proteinExistence type="predicted"/>
<feature type="chain" id="PRO_5047373409" evidence="1">
    <location>
        <begin position="25"/>
        <end position="174"/>
    </location>
</feature>
<comment type="caution">
    <text evidence="2">The sequence shown here is derived from an EMBL/GenBank/DDBJ whole genome shotgun (WGS) entry which is preliminary data.</text>
</comment>
<evidence type="ECO:0000313" key="3">
    <source>
        <dbReference type="Proteomes" id="UP001216579"/>
    </source>
</evidence>
<protein>
    <submittedName>
        <fullName evidence="2">Uncharacterized protein</fullName>
    </submittedName>
</protein>
<dbReference type="RefSeq" id="WP_276093299.1">
    <property type="nucleotide sequence ID" value="NZ_JARJBC010000005.1"/>
</dbReference>
<keyword evidence="1" id="KW-0732">Signal</keyword>
<reference evidence="2 3" key="1">
    <citation type="submission" date="2023-03" db="EMBL/GenBank/DDBJ databases">
        <title>Draft genome sequence of Streptomyces sp. RB6PN23 isolated from peat swamp forest in Thailand.</title>
        <authorList>
            <person name="Klaysubun C."/>
            <person name="Duangmal K."/>
        </authorList>
    </citation>
    <scope>NUCLEOTIDE SEQUENCE [LARGE SCALE GENOMIC DNA]</scope>
    <source>
        <strain evidence="2 3">RB6PN23</strain>
    </source>
</reference>
<organism evidence="2 3">
    <name type="scientific">Streptomyces silvisoli</name>
    <dbReference type="NCBI Taxonomy" id="3034235"/>
    <lineage>
        <taxon>Bacteria</taxon>
        <taxon>Bacillati</taxon>
        <taxon>Actinomycetota</taxon>
        <taxon>Actinomycetes</taxon>
        <taxon>Kitasatosporales</taxon>
        <taxon>Streptomycetaceae</taxon>
        <taxon>Streptomyces</taxon>
    </lineage>
</organism>
<dbReference type="Proteomes" id="UP001216579">
    <property type="component" value="Unassembled WGS sequence"/>
</dbReference>
<sequence>MFGGRGIAVAAASLALLGSTLAWAPATQANAPILCSGRELTAYSPGLTLLPRPTWVRARAEYECADGHGKRFEASGRIEAMSPGSSCVQLDSPRGKEDVEYGDGRKSEIVYTRSFVVRAAGIHLVVLKGHVQEGPGEGREAVRTIQLLPEQLPTACLSPEGLQRAAGKVELRIM</sequence>
<evidence type="ECO:0000256" key="1">
    <source>
        <dbReference type="SAM" id="SignalP"/>
    </source>
</evidence>
<feature type="signal peptide" evidence="1">
    <location>
        <begin position="1"/>
        <end position="24"/>
    </location>
</feature>